<evidence type="ECO:0000256" key="1">
    <source>
        <dbReference type="ARBA" id="ARBA00009940"/>
    </source>
</evidence>
<dbReference type="GO" id="GO:0008270">
    <property type="term" value="F:zinc ion binding"/>
    <property type="evidence" value="ECO:0007669"/>
    <property type="project" value="UniProtKB-KW"/>
</dbReference>
<keyword evidence="2" id="KW-0862">Zinc</keyword>
<dbReference type="RefSeq" id="XP_030764908.1">
    <property type="nucleotide sequence ID" value="XM_030909048.1"/>
</dbReference>
<dbReference type="GeneID" id="115889116"/>
<evidence type="ECO:0000259" key="4">
    <source>
        <dbReference type="Pfam" id="PF10058"/>
    </source>
</evidence>
<dbReference type="PANTHER" id="PTHR22166:SF12">
    <property type="entry name" value="ENDOPLASMIC RETICULUM JUNCTION FORMATION PROTEIN LUNAPARK"/>
    <property type="match status" value="1"/>
</dbReference>
<sequence>MGIIIAKFRKKTSTYDVLSKLEDEIVSIEEFQKRTQQTQRKIVFRFILLAISIYVGLAFLLYLYFSQISQNQKLLWSIPLITFPLVIWLIKKFLTWYYNRKIKKNEKKLITLKENKKKILENVMETETYKVAKSILDKFGNERKKAIISTPTIQRTSPAFSPAGNESVIRQRNIPARTLMQNRLSFGGLPSTPQSIMGRQLALPTPSNQKTQNIPPVSSALIRTPATTTPLPRSILPRDRSVLDKMVDYLVGDGPSNRYALICQKCSSHNGMALKEEFEYLSFCCCYCSHFNSARKKKPIGPKFESPLTPLKALKQAESSDSEKNLESDSEAEPEPLVEEPRSDSPDSKNPFDCEDEPVLTKEDSKMETDDDITVVKDTAKITEVTESGDTKENTAAL</sequence>
<dbReference type="GO" id="GO:0071788">
    <property type="term" value="P:endoplasmic reticulum tubular network maintenance"/>
    <property type="evidence" value="ECO:0007669"/>
    <property type="project" value="UniProtKB-UniRule"/>
</dbReference>
<evidence type="ECO:0000313" key="5">
    <source>
        <dbReference type="Proteomes" id="UP000504635"/>
    </source>
</evidence>
<accession>A0A6J2YNS3</accession>
<evidence type="ECO:0000256" key="3">
    <source>
        <dbReference type="SAM" id="MobiDB-lite"/>
    </source>
</evidence>
<dbReference type="Pfam" id="PF10058">
    <property type="entry name" value="Zn_ribbon_10"/>
    <property type="match status" value="1"/>
</dbReference>
<keyword evidence="2" id="KW-0812">Transmembrane</keyword>
<reference evidence="6 7" key="1">
    <citation type="submission" date="2025-04" db="UniProtKB">
        <authorList>
            <consortium name="RefSeq"/>
        </authorList>
    </citation>
    <scope>IDENTIFICATION</scope>
    <source>
        <tissue evidence="6 7">Gonads</tissue>
    </source>
</reference>
<dbReference type="PANTHER" id="PTHR22166">
    <property type="entry name" value="ENDOPLASMIC RETICULUM JUNCTION FORMATION PROTEIN LUNAPARK"/>
    <property type="match status" value="1"/>
</dbReference>
<organism evidence="5 7">
    <name type="scientific">Sitophilus oryzae</name>
    <name type="common">Rice weevil</name>
    <name type="synonym">Curculio oryzae</name>
    <dbReference type="NCBI Taxonomy" id="7048"/>
    <lineage>
        <taxon>Eukaryota</taxon>
        <taxon>Metazoa</taxon>
        <taxon>Ecdysozoa</taxon>
        <taxon>Arthropoda</taxon>
        <taxon>Hexapoda</taxon>
        <taxon>Insecta</taxon>
        <taxon>Pterygota</taxon>
        <taxon>Neoptera</taxon>
        <taxon>Endopterygota</taxon>
        <taxon>Coleoptera</taxon>
        <taxon>Polyphaga</taxon>
        <taxon>Cucujiformia</taxon>
        <taxon>Curculionidae</taxon>
        <taxon>Dryophthorinae</taxon>
        <taxon>Sitophilus</taxon>
    </lineage>
</organism>
<feature type="compositionally biased region" description="Acidic residues" evidence="3">
    <location>
        <begin position="328"/>
        <end position="338"/>
    </location>
</feature>
<dbReference type="InterPro" id="IPR019273">
    <property type="entry name" value="Lunapark_Znf"/>
</dbReference>
<evidence type="ECO:0000256" key="2">
    <source>
        <dbReference type="RuleBase" id="RU367073"/>
    </source>
</evidence>
<protein>
    <recommendedName>
        <fullName evidence="2">Endoplasmic reticulum junction formation protein lunapark</fullName>
    </recommendedName>
</protein>
<dbReference type="Proteomes" id="UP000504635">
    <property type="component" value="Unplaced"/>
</dbReference>
<dbReference type="AlphaFoldDB" id="A0A6J2YNS3"/>
<dbReference type="KEGG" id="soy:115889116"/>
<feature type="transmembrane region" description="Helical" evidence="2">
    <location>
        <begin position="76"/>
        <end position="98"/>
    </location>
</feature>
<feature type="transmembrane region" description="Helical" evidence="2">
    <location>
        <begin position="42"/>
        <end position="64"/>
    </location>
</feature>
<evidence type="ECO:0000313" key="7">
    <source>
        <dbReference type="RefSeq" id="XP_030764909.1"/>
    </source>
</evidence>
<keyword evidence="2" id="KW-0256">Endoplasmic reticulum</keyword>
<dbReference type="CTD" id="80856"/>
<feature type="region of interest" description="Disordered" evidence="3">
    <location>
        <begin position="315"/>
        <end position="372"/>
    </location>
</feature>
<comment type="similarity">
    <text evidence="1 2">Belongs to the lunapark family.</text>
</comment>
<keyword evidence="2" id="KW-1133">Transmembrane helix</keyword>
<comment type="domain">
    <text evidence="2">The C4-type zinc finger motif is necessary both for its ER three-way tubular junction localization and formation.</text>
</comment>
<comment type="subcellular location">
    <subcellularLocation>
        <location evidence="2">Endoplasmic reticulum membrane</location>
        <topology evidence="2">Multi-pass membrane protein</topology>
    </subcellularLocation>
</comment>
<dbReference type="GO" id="GO:0098826">
    <property type="term" value="C:endoplasmic reticulum tubular network membrane"/>
    <property type="evidence" value="ECO:0007669"/>
    <property type="project" value="UniProtKB-UniRule"/>
</dbReference>
<feature type="compositionally biased region" description="Basic and acidic residues" evidence="3">
    <location>
        <begin position="359"/>
        <end position="372"/>
    </location>
</feature>
<feature type="domain" description="Lunapark zinc ribbon" evidence="4">
    <location>
        <begin position="242"/>
        <end position="292"/>
    </location>
</feature>
<dbReference type="OrthoDB" id="3169036at2759"/>
<keyword evidence="2" id="KW-0472">Membrane</keyword>
<dbReference type="GO" id="GO:1903373">
    <property type="term" value="P:positive regulation of endoplasmic reticulum tubular network organization"/>
    <property type="evidence" value="ECO:0007669"/>
    <property type="project" value="UniProtKB-UniRule"/>
</dbReference>
<comment type="function">
    <text evidence="2">Plays a role in determining ER morphology.</text>
</comment>
<keyword evidence="2" id="KW-0479">Metal-binding</keyword>
<name>A0A6J2YNS3_SITOR</name>
<dbReference type="RefSeq" id="XP_030764909.1">
    <property type="nucleotide sequence ID" value="XM_030909049.1"/>
</dbReference>
<feature type="compositionally biased region" description="Basic and acidic residues" evidence="3">
    <location>
        <begin position="339"/>
        <end position="352"/>
    </location>
</feature>
<keyword evidence="2" id="KW-0863">Zinc-finger</keyword>
<proteinExistence type="inferred from homology"/>
<gene>
    <name evidence="6 7" type="primary">LOC115889116</name>
</gene>
<keyword evidence="5" id="KW-1185">Reference proteome</keyword>
<evidence type="ECO:0000313" key="6">
    <source>
        <dbReference type="RefSeq" id="XP_030764908.1"/>
    </source>
</evidence>
<dbReference type="InterPro" id="IPR040115">
    <property type="entry name" value="Lnp"/>
</dbReference>